<evidence type="ECO:0000313" key="8">
    <source>
        <dbReference type="Proteomes" id="UP001552299"/>
    </source>
</evidence>
<dbReference type="Gene3D" id="2.40.330.10">
    <property type="entry name" value="DNA-binding pseudobarrel domain"/>
    <property type="match status" value="1"/>
</dbReference>
<dbReference type="InterPro" id="IPR044837">
    <property type="entry name" value="REM16-like"/>
</dbReference>
<comment type="subcellular location">
    <subcellularLocation>
        <location evidence="1">Nucleus</location>
    </subcellularLocation>
</comment>
<evidence type="ECO:0000256" key="5">
    <source>
        <dbReference type="ARBA" id="ARBA00023242"/>
    </source>
</evidence>
<keyword evidence="5" id="KW-0539">Nucleus</keyword>
<protein>
    <recommendedName>
        <fullName evidence="6">TF-B3 domain-containing protein</fullName>
    </recommendedName>
</protein>
<evidence type="ECO:0000259" key="6">
    <source>
        <dbReference type="PROSITE" id="PS50863"/>
    </source>
</evidence>
<keyword evidence="2" id="KW-0805">Transcription regulation</keyword>
<dbReference type="PANTHER" id="PTHR31391">
    <property type="entry name" value="B3 DOMAIN-CONTAINING PROTEIN OS11G0197600-RELATED"/>
    <property type="match status" value="1"/>
</dbReference>
<keyword evidence="4" id="KW-0804">Transcription</keyword>
<keyword evidence="3" id="KW-0238">DNA-binding</keyword>
<proteinExistence type="predicted"/>
<dbReference type="Pfam" id="PF02362">
    <property type="entry name" value="B3"/>
    <property type="match status" value="1"/>
</dbReference>
<evidence type="ECO:0000313" key="7">
    <source>
        <dbReference type="EMBL" id="KAL0913512.1"/>
    </source>
</evidence>
<dbReference type="InterPro" id="IPR015300">
    <property type="entry name" value="DNA-bd_pseudobarrel_sf"/>
</dbReference>
<dbReference type="GO" id="GO:0003677">
    <property type="term" value="F:DNA binding"/>
    <property type="evidence" value="ECO:0007669"/>
    <property type="project" value="UniProtKB-KW"/>
</dbReference>
<dbReference type="SUPFAM" id="SSF101936">
    <property type="entry name" value="DNA-binding pseudobarrel domain"/>
    <property type="match status" value="1"/>
</dbReference>
<dbReference type="Proteomes" id="UP001552299">
    <property type="component" value="Unassembled WGS sequence"/>
</dbReference>
<comment type="caution">
    <text evidence="7">The sequence shown here is derived from an EMBL/GenBank/DDBJ whole genome shotgun (WGS) entry which is preliminary data.</text>
</comment>
<organism evidence="7 8">
    <name type="scientific">Dendrobium thyrsiflorum</name>
    <name type="common">Pinecone-like raceme dendrobium</name>
    <name type="synonym">Orchid</name>
    <dbReference type="NCBI Taxonomy" id="117978"/>
    <lineage>
        <taxon>Eukaryota</taxon>
        <taxon>Viridiplantae</taxon>
        <taxon>Streptophyta</taxon>
        <taxon>Embryophyta</taxon>
        <taxon>Tracheophyta</taxon>
        <taxon>Spermatophyta</taxon>
        <taxon>Magnoliopsida</taxon>
        <taxon>Liliopsida</taxon>
        <taxon>Asparagales</taxon>
        <taxon>Orchidaceae</taxon>
        <taxon>Epidendroideae</taxon>
        <taxon>Malaxideae</taxon>
        <taxon>Dendrobiinae</taxon>
        <taxon>Dendrobium</taxon>
    </lineage>
</organism>
<feature type="domain" description="TF-B3" evidence="6">
    <location>
        <begin position="88"/>
        <end position="184"/>
    </location>
</feature>
<evidence type="ECO:0000256" key="2">
    <source>
        <dbReference type="ARBA" id="ARBA00023015"/>
    </source>
</evidence>
<sequence>MADSYSLEAAATACKNFSMLDSCCKEVPKRQLGPCSQELDHHASYDDQPVENCQDRSKILCPSSLQMSTEPSELAVQDGIVPLLGNPYFTSIMSEGHIRDFIVEIPSSFHQFLPSSSALVVLYCRSNEWVVKCCVYDHKKQLENGWEKFVVDNKLRIGDGCVFELMNFNESYPFKFKVQILDGQIPQTTQAGVADLPSADYFPIN</sequence>
<evidence type="ECO:0000256" key="3">
    <source>
        <dbReference type="ARBA" id="ARBA00023125"/>
    </source>
</evidence>
<evidence type="ECO:0000256" key="1">
    <source>
        <dbReference type="ARBA" id="ARBA00004123"/>
    </source>
</evidence>
<dbReference type="PANTHER" id="PTHR31391:SF64">
    <property type="entry name" value="B3 DOMAIN-CONTAINING PROTEIN OS06G0112300"/>
    <property type="match status" value="1"/>
</dbReference>
<reference evidence="7 8" key="1">
    <citation type="journal article" date="2024" name="Plant Biotechnol. J.">
        <title>Dendrobium thyrsiflorum genome and its molecular insights into genes involved in important horticultural traits.</title>
        <authorList>
            <person name="Chen B."/>
            <person name="Wang J.Y."/>
            <person name="Zheng P.J."/>
            <person name="Li K.L."/>
            <person name="Liang Y.M."/>
            <person name="Chen X.F."/>
            <person name="Zhang C."/>
            <person name="Zhao X."/>
            <person name="He X."/>
            <person name="Zhang G.Q."/>
            <person name="Liu Z.J."/>
            <person name="Xu Q."/>
        </authorList>
    </citation>
    <scope>NUCLEOTIDE SEQUENCE [LARGE SCALE GENOMIC DNA]</scope>
    <source>
        <strain evidence="7">GZMU011</strain>
    </source>
</reference>
<gene>
    <name evidence="7" type="ORF">M5K25_016977</name>
</gene>
<dbReference type="CDD" id="cd10017">
    <property type="entry name" value="B3_DNA"/>
    <property type="match status" value="1"/>
</dbReference>
<dbReference type="EMBL" id="JANQDX010000013">
    <property type="protein sequence ID" value="KAL0913512.1"/>
    <property type="molecule type" value="Genomic_DNA"/>
</dbReference>
<dbReference type="SMART" id="SM01019">
    <property type="entry name" value="B3"/>
    <property type="match status" value="1"/>
</dbReference>
<dbReference type="PROSITE" id="PS50863">
    <property type="entry name" value="B3"/>
    <property type="match status" value="1"/>
</dbReference>
<dbReference type="AlphaFoldDB" id="A0ABD0UTD3"/>
<accession>A0ABD0UTD3</accession>
<keyword evidence="8" id="KW-1185">Reference proteome</keyword>
<dbReference type="InterPro" id="IPR003340">
    <property type="entry name" value="B3_DNA-bd"/>
</dbReference>
<dbReference type="GO" id="GO:0005634">
    <property type="term" value="C:nucleus"/>
    <property type="evidence" value="ECO:0007669"/>
    <property type="project" value="UniProtKB-SubCell"/>
</dbReference>
<name>A0ABD0UTD3_DENTH</name>
<evidence type="ECO:0000256" key="4">
    <source>
        <dbReference type="ARBA" id="ARBA00023163"/>
    </source>
</evidence>